<evidence type="ECO:0000259" key="7">
    <source>
        <dbReference type="Pfam" id="PF00884"/>
    </source>
</evidence>
<feature type="transmembrane region" description="Helical" evidence="6">
    <location>
        <begin position="181"/>
        <end position="199"/>
    </location>
</feature>
<dbReference type="PANTHER" id="PTHR47371">
    <property type="entry name" value="LIPOTEICHOIC ACID SYNTHASE"/>
    <property type="match status" value="1"/>
</dbReference>
<dbReference type="Pfam" id="PF00884">
    <property type="entry name" value="Sulfatase"/>
    <property type="match status" value="1"/>
</dbReference>
<organism evidence="8 9">
    <name type="scientific">Pedobacter aquae</name>
    <dbReference type="NCBI Taxonomy" id="2605747"/>
    <lineage>
        <taxon>Bacteria</taxon>
        <taxon>Pseudomonadati</taxon>
        <taxon>Bacteroidota</taxon>
        <taxon>Sphingobacteriia</taxon>
        <taxon>Sphingobacteriales</taxon>
        <taxon>Sphingobacteriaceae</taxon>
        <taxon>Pedobacter</taxon>
    </lineage>
</organism>
<dbReference type="GO" id="GO:0005886">
    <property type="term" value="C:plasma membrane"/>
    <property type="evidence" value="ECO:0007669"/>
    <property type="project" value="UniProtKB-SubCell"/>
</dbReference>
<feature type="transmembrane region" description="Helical" evidence="6">
    <location>
        <begin position="62"/>
        <end position="86"/>
    </location>
</feature>
<keyword evidence="8" id="KW-0378">Hydrolase</keyword>
<dbReference type="CDD" id="cd16015">
    <property type="entry name" value="LTA_synthase"/>
    <property type="match status" value="1"/>
</dbReference>
<evidence type="ECO:0000256" key="2">
    <source>
        <dbReference type="ARBA" id="ARBA00022475"/>
    </source>
</evidence>
<protein>
    <submittedName>
        <fullName evidence="8">Sulfatase-like hydrolase/transferase</fullName>
    </submittedName>
</protein>
<gene>
    <name evidence="8" type="ORF">FYC62_03285</name>
</gene>
<dbReference type="Proteomes" id="UP000323653">
    <property type="component" value="Chromosome"/>
</dbReference>
<dbReference type="AlphaFoldDB" id="A0A5C0VHU2"/>
<keyword evidence="9" id="KW-1185">Reference proteome</keyword>
<dbReference type="InterPro" id="IPR000917">
    <property type="entry name" value="Sulfatase_N"/>
</dbReference>
<feature type="domain" description="Sulfatase N-terminal" evidence="7">
    <location>
        <begin position="289"/>
        <end position="581"/>
    </location>
</feature>
<keyword evidence="2" id="KW-1003">Cell membrane</keyword>
<dbReference type="Gene3D" id="3.40.720.10">
    <property type="entry name" value="Alkaline Phosphatase, subunit A"/>
    <property type="match status" value="1"/>
</dbReference>
<comment type="subcellular location">
    <subcellularLocation>
        <location evidence="1">Cell membrane</location>
        <topology evidence="1">Multi-pass membrane protein</topology>
    </subcellularLocation>
</comment>
<dbReference type="GO" id="GO:0016740">
    <property type="term" value="F:transferase activity"/>
    <property type="evidence" value="ECO:0007669"/>
    <property type="project" value="UniProtKB-KW"/>
</dbReference>
<evidence type="ECO:0000256" key="6">
    <source>
        <dbReference type="SAM" id="Phobius"/>
    </source>
</evidence>
<keyword evidence="5 6" id="KW-0472">Membrane</keyword>
<dbReference type="EMBL" id="CP043329">
    <property type="protein sequence ID" value="QEK50800.1"/>
    <property type="molecule type" value="Genomic_DNA"/>
</dbReference>
<dbReference type="SUPFAM" id="SSF53649">
    <property type="entry name" value="Alkaline phosphatase-like"/>
    <property type="match status" value="1"/>
</dbReference>
<evidence type="ECO:0000256" key="5">
    <source>
        <dbReference type="ARBA" id="ARBA00023136"/>
    </source>
</evidence>
<dbReference type="RefSeq" id="WP_149073902.1">
    <property type="nucleotide sequence ID" value="NZ_CP043329.1"/>
</dbReference>
<evidence type="ECO:0000256" key="4">
    <source>
        <dbReference type="ARBA" id="ARBA00022989"/>
    </source>
</evidence>
<keyword evidence="4 6" id="KW-1133">Transmembrane helix</keyword>
<evidence type="ECO:0000256" key="1">
    <source>
        <dbReference type="ARBA" id="ARBA00004651"/>
    </source>
</evidence>
<sequence>MIKDPYNFDEENLLIKKTKRAILQFAHASLAFFIIILLLRLVEVAVMIKSYQNPANWLQVSVYALLLDILLFLKISFFFFIIYLLTVQIVIGDRRTQVYVYAGLSSVGLIVALLLTKYYHTTLLPLGDDIYGYSFAEIQQTALAGASVDIFSILFFLILLALLWILVIFISKLIFIPFKVALGFIGVSFLAILSGISFLPESKKFKSDYDFNLAVNKTGFFFQKSYDYFTRNEPEVDIYAENYIEDSAQGNNNDGINSFKYVDAKYPFLRENDTKDVLGNFFDRFDAPPNIIYIQVEGLGRAFSGESSYLGSFTPFLDSLAQKSLYFENFLAAQGRTFASLPSVLGSLPFAEHGFADLGNKMPNHLNLINILKANNYHTRFLSGFDLAFDNEGLYLLKSKIDETVSISNFGSGYKQMPANSGGFTWGYGDMDLMLKSALYLSKAPTKPGLTIIQTVSMHTPYQVLNQPQYVKKFEQQLTALGVTEEKKEDYRKYKNIYATILYSDDAIKAFINSYAKNPAFNNTIFIISGDHRLPEIPIATKIDRYHVPLIIYSPKLKRTARIKSISSHLDITPSILAFLNVNYNLKVPKLVNFIGSGLDTVRAFRSVHKYPLMQTKNELNDFVYGKFFLNQNTLFAIDDKMGVEPVENEQIKMQLVSELKQYKTRNNLVSKVNRLMPDSIYLQF</sequence>
<feature type="transmembrane region" description="Helical" evidence="6">
    <location>
        <begin position="150"/>
        <end position="169"/>
    </location>
</feature>
<dbReference type="KEGG" id="pej:FYC62_03285"/>
<evidence type="ECO:0000313" key="9">
    <source>
        <dbReference type="Proteomes" id="UP000323653"/>
    </source>
</evidence>
<evidence type="ECO:0000256" key="3">
    <source>
        <dbReference type="ARBA" id="ARBA00022692"/>
    </source>
</evidence>
<proteinExistence type="predicted"/>
<reference evidence="8 9" key="1">
    <citation type="submission" date="2019-08" db="EMBL/GenBank/DDBJ databases">
        <title>Pedobacter sp. nov., isolated from Han river, South Korea.</title>
        <authorList>
            <person name="Lee D.-H."/>
            <person name="Kim Y.-S."/>
            <person name="Hwang E.-M."/>
            <person name="Le Tran T.C."/>
            <person name="Cha C.-J."/>
        </authorList>
    </citation>
    <scope>NUCLEOTIDE SEQUENCE [LARGE SCALE GENOMIC DNA]</scope>
    <source>
        <strain evidence="8 9">CJ43</strain>
    </source>
</reference>
<evidence type="ECO:0000313" key="8">
    <source>
        <dbReference type="EMBL" id="QEK50800.1"/>
    </source>
</evidence>
<dbReference type="PANTHER" id="PTHR47371:SF3">
    <property type="entry name" value="PHOSPHOGLYCEROL TRANSFERASE I"/>
    <property type="match status" value="1"/>
</dbReference>
<keyword evidence="3 6" id="KW-0812">Transmembrane</keyword>
<name>A0A5C0VHU2_9SPHI</name>
<dbReference type="GO" id="GO:0016787">
    <property type="term" value="F:hydrolase activity"/>
    <property type="evidence" value="ECO:0007669"/>
    <property type="project" value="UniProtKB-KW"/>
</dbReference>
<keyword evidence="8" id="KW-0808">Transferase</keyword>
<feature type="transmembrane region" description="Helical" evidence="6">
    <location>
        <begin position="98"/>
        <end position="119"/>
    </location>
</feature>
<feature type="transmembrane region" description="Helical" evidence="6">
    <location>
        <begin position="21"/>
        <end position="42"/>
    </location>
</feature>
<dbReference type="InterPro" id="IPR017850">
    <property type="entry name" value="Alkaline_phosphatase_core_sf"/>
</dbReference>
<dbReference type="InterPro" id="IPR050448">
    <property type="entry name" value="OpgB/LTA_synthase_biosynth"/>
</dbReference>
<accession>A0A5C0VHU2</accession>